<reference evidence="11" key="3">
    <citation type="submission" date="2025-08" db="UniProtKB">
        <authorList>
            <consortium name="RefSeq"/>
        </authorList>
    </citation>
    <scope>IDENTIFICATION</scope>
    <source>
        <strain evidence="11">CBS 342.82</strain>
    </source>
</reference>
<dbReference type="Pfam" id="PF09637">
    <property type="entry name" value="Med18"/>
    <property type="match status" value="1"/>
</dbReference>
<feature type="compositionally biased region" description="Basic and acidic residues" evidence="9">
    <location>
        <begin position="137"/>
        <end position="152"/>
    </location>
</feature>
<accession>A0A6J3MA31</accession>
<evidence type="ECO:0000256" key="7">
    <source>
        <dbReference type="ARBA" id="ARBA00032012"/>
    </source>
</evidence>
<evidence type="ECO:0000313" key="11">
    <source>
        <dbReference type="RefSeq" id="XP_033461525.1"/>
    </source>
</evidence>
<evidence type="ECO:0000256" key="4">
    <source>
        <dbReference type="ARBA" id="ARBA00023015"/>
    </source>
</evidence>
<feature type="region of interest" description="Disordered" evidence="9">
    <location>
        <begin position="195"/>
        <end position="229"/>
    </location>
</feature>
<evidence type="ECO:0000256" key="1">
    <source>
        <dbReference type="ARBA" id="ARBA00004123"/>
    </source>
</evidence>
<evidence type="ECO:0000256" key="2">
    <source>
        <dbReference type="ARBA" id="ARBA00009814"/>
    </source>
</evidence>
<evidence type="ECO:0000256" key="5">
    <source>
        <dbReference type="ARBA" id="ARBA00023163"/>
    </source>
</evidence>
<feature type="compositionally biased region" description="Low complexity" evidence="9">
    <location>
        <begin position="213"/>
        <end position="229"/>
    </location>
</feature>
<comment type="similarity">
    <text evidence="2 8">Belongs to the Mediator complex subunit 18 family.</text>
</comment>
<dbReference type="PANTHER" id="PTHR13321">
    <property type="entry name" value="MEDIATOR OF RNA POLYMERASE II TRANSCRIPTION, SUBUNIT 18"/>
    <property type="match status" value="1"/>
</dbReference>
<keyword evidence="4 8" id="KW-0805">Transcription regulation</keyword>
<gene>
    <name evidence="8" type="primary">MED18</name>
    <name evidence="11" type="ORF">K489DRAFT_408859</name>
</gene>
<dbReference type="AlphaFoldDB" id="A0A6J3MA31"/>
<dbReference type="RefSeq" id="XP_033461525.1">
    <property type="nucleotide sequence ID" value="XM_033607529.1"/>
</dbReference>
<keyword evidence="6 8" id="KW-0539">Nucleus</keyword>
<evidence type="ECO:0000256" key="6">
    <source>
        <dbReference type="ARBA" id="ARBA00023242"/>
    </source>
</evidence>
<dbReference type="GO" id="GO:0070847">
    <property type="term" value="C:core mediator complex"/>
    <property type="evidence" value="ECO:0007669"/>
    <property type="project" value="TreeGrafter"/>
</dbReference>
<keyword evidence="5 8" id="KW-0804">Transcription</keyword>
<evidence type="ECO:0000256" key="9">
    <source>
        <dbReference type="SAM" id="MobiDB-lite"/>
    </source>
</evidence>
<dbReference type="Proteomes" id="UP000504637">
    <property type="component" value="Unplaced"/>
</dbReference>
<dbReference type="InterPro" id="IPR019095">
    <property type="entry name" value="Mediator_Med18"/>
</dbReference>
<comment type="subunit">
    <text evidence="8">Component of the Mediator complex.</text>
</comment>
<evidence type="ECO:0000313" key="10">
    <source>
        <dbReference type="Proteomes" id="UP000504637"/>
    </source>
</evidence>
<keyword evidence="8" id="KW-0010">Activator</keyword>
<proteinExistence type="inferred from homology"/>
<feature type="region of interest" description="Disordered" evidence="9">
    <location>
        <begin position="46"/>
        <end position="89"/>
    </location>
</feature>
<dbReference type="GO" id="GO:0003712">
    <property type="term" value="F:transcription coregulator activity"/>
    <property type="evidence" value="ECO:0007669"/>
    <property type="project" value="InterPro"/>
</dbReference>
<dbReference type="GO" id="GO:0016592">
    <property type="term" value="C:mediator complex"/>
    <property type="evidence" value="ECO:0007669"/>
    <property type="project" value="InterPro"/>
</dbReference>
<protein>
    <recommendedName>
        <fullName evidence="3 8">Mediator of RNA polymerase II transcription subunit 18</fullName>
    </recommendedName>
    <alternativeName>
        <fullName evidence="7 8">Mediator complex subunit 18</fullName>
    </alternativeName>
</protein>
<evidence type="ECO:0000256" key="8">
    <source>
        <dbReference type="RuleBase" id="RU364150"/>
    </source>
</evidence>
<organism evidence="11">
    <name type="scientific">Dissoconium aciculare CBS 342.82</name>
    <dbReference type="NCBI Taxonomy" id="1314786"/>
    <lineage>
        <taxon>Eukaryota</taxon>
        <taxon>Fungi</taxon>
        <taxon>Dikarya</taxon>
        <taxon>Ascomycota</taxon>
        <taxon>Pezizomycotina</taxon>
        <taxon>Dothideomycetes</taxon>
        <taxon>Dothideomycetidae</taxon>
        <taxon>Mycosphaerellales</taxon>
        <taxon>Dissoconiaceae</taxon>
        <taxon>Dissoconium</taxon>
    </lineage>
</organism>
<dbReference type="Gene3D" id="2.40.320.10">
    <property type="entry name" value="Hypothetical Protein Pfu-838710-001"/>
    <property type="match status" value="1"/>
</dbReference>
<comment type="function">
    <text evidence="8">Component of the Mediator complex, a coactivator involved in the regulated transcription of nearly all RNA polymerase II-dependent genes. Mediator functions as a bridge to convey information from gene-specific regulatory proteins to the basal RNA polymerase II transcription machinery. Mediator is recruited to promoters by direct interactions with regulatory proteins and serves as a scaffold for the assembly of a functional preinitiation complex with RNA polymerase II and the general transcription factors.</text>
</comment>
<sequence>MQEALVYSQISATRVHQVLSILAGLTGTQPVPLCEQTLLFAQNKPTTAAPTGAARTKAQQLQREQQQQAARPHHHKLSRDLHSAPSNVSAVDGKAHLAAAAAAASPWIFRAEQVPEPGTKEWLSRAVTEHVATAEELTRFRSVHEDPSDGEAKPSPPAYSYKTQYIVRGHRVVHANVVISIFQILVETLQTAGTDGAAQKEDPLDRPPPSPASLPSSETSASQTSSDSASWRLLDASGAHIVEATVRVADPSNARLTGVAVEELAAFKAEMAGAVDFYMPDRFALDTRVKA</sequence>
<feature type="region of interest" description="Disordered" evidence="9">
    <location>
        <begin position="137"/>
        <end position="158"/>
    </location>
</feature>
<name>A0A6J3MA31_9PEZI</name>
<dbReference type="OrthoDB" id="5348092at2759"/>
<keyword evidence="10" id="KW-1185">Reference proteome</keyword>
<reference evidence="11" key="1">
    <citation type="submission" date="2020-01" db="EMBL/GenBank/DDBJ databases">
        <authorList>
            <consortium name="DOE Joint Genome Institute"/>
            <person name="Haridas S."/>
            <person name="Albert R."/>
            <person name="Binder M."/>
            <person name="Bloem J."/>
            <person name="Labutti K."/>
            <person name="Salamov A."/>
            <person name="Andreopoulos B."/>
            <person name="Baker S.E."/>
            <person name="Barry K."/>
            <person name="Bills G."/>
            <person name="Bluhm B.H."/>
            <person name="Cannon C."/>
            <person name="Castanera R."/>
            <person name="Culley D.E."/>
            <person name="Daum C."/>
            <person name="Ezra D."/>
            <person name="Gonzalez J.B."/>
            <person name="Henrissat B."/>
            <person name="Kuo A."/>
            <person name="Liang C."/>
            <person name="Lipzen A."/>
            <person name="Lutzoni F."/>
            <person name="Magnuson J."/>
            <person name="Mondo S."/>
            <person name="Nolan M."/>
            <person name="Ohm R."/>
            <person name="Pangilinan J."/>
            <person name="Park H.-J."/>
            <person name="Ramirez L."/>
            <person name="Alfaro M."/>
            <person name="Sun H."/>
            <person name="Tritt A."/>
            <person name="Yoshinaga Y."/>
            <person name="Zwiers L.-H."/>
            <person name="Turgeon B.G."/>
            <person name="Goodwin S.B."/>
            <person name="Spatafora J.W."/>
            <person name="Crous P.W."/>
            <person name="Grigoriev I.V."/>
        </authorList>
    </citation>
    <scope>NUCLEOTIDE SEQUENCE</scope>
    <source>
        <strain evidence="11">CBS 342.82</strain>
    </source>
</reference>
<dbReference type="GO" id="GO:0006369">
    <property type="term" value="P:termination of RNA polymerase II transcription"/>
    <property type="evidence" value="ECO:0007669"/>
    <property type="project" value="TreeGrafter"/>
</dbReference>
<reference evidence="11" key="2">
    <citation type="submission" date="2020-04" db="EMBL/GenBank/DDBJ databases">
        <authorList>
            <consortium name="NCBI Genome Project"/>
        </authorList>
    </citation>
    <scope>NUCLEOTIDE SEQUENCE</scope>
    <source>
        <strain evidence="11">CBS 342.82</strain>
    </source>
</reference>
<dbReference type="PANTHER" id="PTHR13321:SF2">
    <property type="entry name" value="MEDIATOR OF RNA POLYMERASE II TRANSCRIPTION SUBUNIT 18"/>
    <property type="match status" value="1"/>
</dbReference>
<feature type="compositionally biased region" description="Low complexity" evidence="9">
    <location>
        <begin position="46"/>
        <end position="70"/>
    </location>
</feature>
<comment type="subcellular location">
    <subcellularLocation>
        <location evidence="1 8">Nucleus</location>
    </subcellularLocation>
</comment>
<evidence type="ECO:0000256" key="3">
    <source>
        <dbReference type="ARBA" id="ARBA00019612"/>
    </source>
</evidence>
<dbReference type="GO" id="GO:0006357">
    <property type="term" value="P:regulation of transcription by RNA polymerase II"/>
    <property type="evidence" value="ECO:0007669"/>
    <property type="project" value="InterPro"/>
</dbReference>